<protein>
    <submittedName>
        <fullName evidence="2">PA-phosphatase</fullName>
    </submittedName>
</protein>
<dbReference type="EMBL" id="JBHSKS010000006">
    <property type="protein sequence ID" value="MFC5192044.1"/>
    <property type="molecule type" value="Genomic_DNA"/>
</dbReference>
<dbReference type="Proteomes" id="UP001596163">
    <property type="component" value="Unassembled WGS sequence"/>
</dbReference>
<keyword evidence="1" id="KW-0472">Membrane</keyword>
<evidence type="ECO:0000256" key="1">
    <source>
        <dbReference type="SAM" id="Phobius"/>
    </source>
</evidence>
<evidence type="ECO:0000313" key="2">
    <source>
        <dbReference type="EMBL" id="MFC5192044.1"/>
    </source>
</evidence>
<feature type="transmembrane region" description="Helical" evidence="1">
    <location>
        <begin position="81"/>
        <end position="100"/>
    </location>
</feature>
<dbReference type="RefSeq" id="WP_377914671.1">
    <property type="nucleotide sequence ID" value="NZ_JBHSKS010000006.1"/>
</dbReference>
<comment type="caution">
    <text evidence="2">The sequence shown here is derived from an EMBL/GenBank/DDBJ whole genome shotgun (WGS) entry which is preliminary data.</text>
</comment>
<feature type="transmembrane region" description="Helical" evidence="1">
    <location>
        <begin position="7"/>
        <end position="30"/>
    </location>
</feature>
<reference evidence="3" key="1">
    <citation type="journal article" date="2019" name="Int. J. Syst. Evol. Microbiol.">
        <title>The Global Catalogue of Microorganisms (GCM) 10K type strain sequencing project: providing services to taxonomists for standard genome sequencing and annotation.</title>
        <authorList>
            <consortium name="The Broad Institute Genomics Platform"/>
            <consortium name="The Broad Institute Genome Sequencing Center for Infectious Disease"/>
            <person name="Wu L."/>
            <person name="Ma J."/>
        </authorList>
    </citation>
    <scope>NUCLEOTIDE SEQUENCE [LARGE SCALE GENOMIC DNA]</scope>
    <source>
        <strain evidence="3">CGMCC 1.7030</strain>
    </source>
</reference>
<feature type="transmembrane region" description="Helical" evidence="1">
    <location>
        <begin position="158"/>
        <end position="178"/>
    </location>
</feature>
<accession>A0ABW0BYC8</accession>
<evidence type="ECO:0000313" key="3">
    <source>
        <dbReference type="Proteomes" id="UP001596163"/>
    </source>
</evidence>
<proteinExistence type="predicted"/>
<keyword evidence="1" id="KW-0812">Transmembrane</keyword>
<organism evidence="2 3">
    <name type="scientific">Algoriphagus aquatilis</name>
    <dbReference type="NCBI Taxonomy" id="490186"/>
    <lineage>
        <taxon>Bacteria</taxon>
        <taxon>Pseudomonadati</taxon>
        <taxon>Bacteroidota</taxon>
        <taxon>Cytophagia</taxon>
        <taxon>Cytophagales</taxon>
        <taxon>Cyclobacteriaceae</taxon>
        <taxon>Algoriphagus</taxon>
    </lineage>
</organism>
<keyword evidence="1" id="KW-1133">Transmembrane helix</keyword>
<keyword evidence="3" id="KW-1185">Reference proteome</keyword>
<name>A0ABW0BYC8_9BACT</name>
<sequence length="206" mass="23175">MLRILALVISVVFQPLLMPTLVFGMLLFAVPEATTIPEEFKYRIFFLIVLSTLLIPMISIIGLRLSGMVKSLHMPERKDRAIPFLMTCVYFILTLFFLYQKSELDPILWLGMGVISFSVIVLTIVTFFWKMSAHMVGVGGFLAVVLVLGFEFSNFQAVYPLLLVLILSGAIATSRLYLNAHKPAEVYAGFFTGFLICLAGFSWLWS</sequence>
<feature type="transmembrane region" description="Helical" evidence="1">
    <location>
        <begin position="106"/>
        <end position="128"/>
    </location>
</feature>
<gene>
    <name evidence="2" type="ORF">ACFPIK_09715</name>
</gene>
<feature type="transmembrane region" description="Helical" evidence="1">
    <location>
        <begin position="135"/>
        <end position="152"/>
    </location>
</feature>
<feature type="transmembrane region" description="Helical" evidence="1">
    <location>
        <begin position="42"/>
        <end position="61"/>
    </location>
</feature>
<feature type="transmembrane region" description="Helical" evidence="1">
    <location>
        <begin position="185"/>
        <end position="205"/>
    </location>
</feature>